<reference evidence="3 4" key="1">
    <citation type="submission" date="2019-10" db="EMBL/GenBank/DDBJ databases">
        <title>Rubrobacter sp nov SCSIO 52915 isolated from a deep-sea sediment in the South China Sea.</title>
        <authorList>
            <person name="Chen R.W."/>
        </authorList>
    </citation>
    <scope>NUCLEOTIDE SEQUENCE [LARGE SCALE GENOMIC DNA]</scope>
    <source>
        <strain evidence="3 4">SCSIO 52915</strain>
    </source>
</reference>
<feature type="region of interest" description="Disordered" evidence="1">
    <location>
        <begin position="216"/>
        <end position="245"/>
    </location>
</feature>
<keyword evidence="2" id="KW-0472">Membrane</keyword>
<dbReference type="Proteomes" id="UP000502706">
    <property type="component" value="Chromosome"/>
</dbReference>
<keyword evidence="4" id="KW-1185">Reference proteome</keyword>
<dbReference type="KEGG" id="rmar:GBA65_07230"/>
<keyword evidence="2" id="KW-0812">Transmembrane</keyword>
<evidence type="ECO:0000256" key="1">
    <source>
        <dbReference type="SAM" id="MobiDB-lite"/>
    </source>
</evidence>
<protein>
    <submittedName>
        <fullName evidence="3">Uncharacterized protein</fullName>
    </submittedName>
</protein>
<sequence>MDAGILTPEALALFLYFVVPGIVLVKVYDLLVPSARREASAAFLDALSYSFMLLAVGFWPYLLLVLAGGGLGDWLYYGLLFVLTVAQAFVVPVLLAVFYVRSRTKGFLKDKVPDPTPTSWDWFFSGKGPQASIDPTTNKPVCYMRFTLKEGDSFGGYFGQYSFASSFPNPAQVYVEEAWKLREDGSFGELVDASVGAVVNLDECELVEFVAIDVSSNDSASDSAENGERRGGGVDQNYEGQGDHG</sequence>
<dbReference type="AlphaFoldDB" id="A0A6G8PVZ7"/>
<dbReference type="RefSeq" id="WP_166396020.1">
    <property type="nucleotide sequence ID" value="NZ_CP045121.1"/>
</dbReference>
<organism evidence="3 4">
    <name type="scientific">Rubrobacter marinus</name>
    <dbReference type="NCBI Taxonomy" id="2653852"/>
    <lineage>
        <taxon>Bacteria</taxon>
        <taxon>Bacillati</taxon>
        <taxon>Actinomycetota</taxon>
        <taxon>Rubrobacteria</taxon>
        <taxon>Rubrobacterales</taxon>
        <taxon>Rubrobacteraceae</taxon>
        <taxon>Rubrobacter</taxon>
    </lineage>
</organism>
<accession>A0A6G8PVZ7</accession>
<feature type="transmembrane region" description="Helical" evidence="2">
    <location>
        <begin position="43"/>
        <end position="62"/>
    </location>
</feature>
<dbReference type="EMBL" id="CP045121">
    <property type="protein sequence ID" value="QIN78345.1"/>
    <property type="molecule type" value="Genomic_DNA"/>
</dbReference>
<evidence type="ECO:0000313" key="3">
    <source>
        <dbReference type="EMBL" id="QIN78345.1"/>
    </source>
</evidence>
<evidence type="ECO:0000313" key="4">
    <source>
        <dbReference type="Proteomes" id="UP000502706"/>
    </source>
</evidence>
<proteinExistence type="predicted"/>
<feature type="transmembrane region" description="Helical" evidence="2">
    <location>
        <begin position="74"/>
        <end position="100"/>
    </location>
</feature>
<keyword evidence="2" id="KW-1133">Transmembrane helix</keyword>
<evidence type="ECO:0000256" key="2">
    <source>
        <dbReference type="SAM" id="Phobius"/>
    </source>
</evidence>
<feature type="transmembrane region" description="Helical" evidence="2">
    <location>
        <begin position="12"/>
        <end position="31"/>
    </location>
</feature>
<dbReference type="Pfam" id="PF19865">
    <property type="entry name" value="DUF6338"/>
    <property type="match status" value="1"/>
</dbReference>
<name>A0A6G8PVZ7_9ACTN</name>
<dbReference type="InterPro" id="IPR045919">
    <property type="entry name" value="DUF6338"/>
</dbReference>
<gene>
    <name evidence="3" type="ORF">GBA65_07230</name>
</gene>